<proteinExistence type="predicted"/>
<evidence type="ECO:0000313" key="2">
    <source>
        <dbReference type="Proteomes" id="UP001162060"/>
    </source>
</evidence>
<gene>
    <name evidence="1" type="ORF">PM001_LOCUS30343</name>
</gene>
<sequence length="30" mass="3374">MAGQVRMHPYYACIRMFETGPASPDKSDIT</sequence>
<reference evidence="1" key="1">
    <citation type="submission" date="2024-01" db="EMBL/GenBank/DDBJ databases">
        <authorList>
            <person name="Webb A."/>
        </authorList>
    </citation>
    <scope>NUCLEOTIDE SEQUENCE</scope>
    <source>
        <strain evidence="1">Pm1</strain>
    </source>
</reference>
<accession>A0AAV1VHZ1</accession>
<dbReference type="AlphaFoldDB" id="A0AAV1VHZ1"/>
<organism evidence="1 2">
    <name type="scientific">Peronospora matthiolae</name>
    <dbReference type="NCBI Taxonomy" id="2874970"/>
    <lineage>
        <taxon>Eukaryota</taxon>
        <taxon>Sar</taxon>
        <taxon>Stramenopiles</taxon>
        <taxon>Oomycota</taxon>
        <taxon>Peronosporomycetes</taxon>
        <taxon>Peronosporales</taxon>
        <taxon>Peronosporaceae</taxon>
        <taxon>Peronospora</taxon>
    </lineage>
</organism>
<name>A0AAV1VHZ1_9STRA</name>
<comment type="caution">
    <text evidence="1">The sequence shown here is derived from an EMBL/GenBank/DDBJ whole genome shotgun (WGS) entry which is preliminary data.</text>
</comment>
<dbReference type="EMBL" id="CAKLBY020000315">
    <property type="protein sequence ID" value="CAK7945193.1"/>
    <property type="molecule type" value="Genomic_DNA"/>
</dbReference>
<evidence type="ECO:0000313" key="1">
    <source>
        <dbReference type="EMBL" id="CAK7945193.1"/>
    </source>
</evidence>
<dbReference type="Proteomes" id="UP001162060">
    <property type="component" value="Unassembled WGS sequence"/>
</dbReference>
<protein>
    <submittedName>
        <fullName evidence="1">Uncharacterized protein</fullName>
    </submittedName>
</protein>